<feature type="transmembrane region" description="Helical" evidence="9">
    <location>
        <begin position="367"/>
        <end position="400"/>
    </location>
</feature>
<dbReference type="Proteomes" id="UP000712713">
    <property type="component" value="Unassembled WGS sequence"/>
</dbReference>
<gene>
    <name evidence="10" type="ORF">K8V15_03245</name>
</gene>
<dbReference type="EMBL" id="DYZF01000075">
    <property type="protein sequence ID" value="HJE50987.1"/>
    <property type="molecule type" value="Genomic_DNA"/>
</dbReference>
<evidence type="ECO:0000313" key="11">
    <source>
        <dbReference type="Proteomes" id="UP000712713"/>
    </source>
</evidence>
<keyword evidence="7 9" id="KW-0472">Membrane</keyword>
<feature type="transmembrane region" description="Helical" evidence="9">
    <location>
        <begin position="266"/>
        <end position="291"/>
    </location>
</feature>
<evidence type="ECO:0000256" key="6">
    <source>
        <dbReference type="ARBA" id="ARBA00022989"/>
    </source>
</evidence>
<evidence type="ECO:0000256" key="4">
    <source>
        <dbReference type="ARBA" id="ARBA00022475"/>
    </source>
</evidence>
<feature type="transmembrane region" description="Helical" evidence="9">
    <location>
        <begin position="104"/>
        <end position="122"/>
    </location>
</feature>
<evidence type="ECO:0000256" key="7">
    <source>
        <dbReference type="ARBA" id="ARBA00023136"/>
    </source>
</evidence>
<feature type="transmembrane region" description="Helical" evidence="9">
    <location>
        <begin position="297"/>
        <end position="317"/>
    </location>
</feature>
<keyword evidence="4" id="KW-1003">Cell membrane</keyword>
<evidence type="ECO:0000313" key="10">
    <source>
        <dbReference type="EMBL" id="HJE50987.1"/>
    </source>
</evidence>
<feature type="transmembrane region" description="Helical" evidence="9">
    <location>
        <begin position="78"/>
        <end position="98"/>
    </location>
</feature>
<evidence type="ECO:0000256" key="9">
    <source>
        <dbReference type="SAM" id="Phobius"/>
    </source>
</evidence>
<protein>
    <submittedName>
        <fullName evidence="10">AI-2E family transporter</fullName>
    </submittedName>
</protein>
<keyword evidence="5 9" id="KW-0812">Transmembrane</keyword>
<reference evidence="10" key="1">
    <citation type="journal article" date="2021" name="PeerJ">
        <title>Extensive microbial diversity within the chicken gut microbiome revealed by metagenomics and culture.</title>
        <authorList>
            <person name="Gilroy R."/>
            <person name="Ravi A."/>
            <person name="Getino M."/>
            <person name="Pursley I."/>
            <person name="Horton D.L."/>
            <person name="Alikhan N.F."/>
            <person name="Baker D."/>
            <person name="Gharbi K."/>
            <person name="Hall N."/>
            <person name="Watson M."/>
            <person name="Adriaenssens E.M."/>
            <person name="Foster-Nyarko E."/>
            <person name="Jarju S."/>
            <person name="Secka A."/>
            <person name="Antonio M."/>
            <person name="Oren A."/>
            <person name="Chaudhuri R.R."/>
            <person name="La Ragione R."/>
            <person name="Hildebrand F."/>
            <person name="Pallen M.J."/>
        </authorList>
    </citation>
    <scope>NUCLEOTIDE SEQUENCE</scope>
    <source>
        <strain evidence="10">ChiGjej3B3-7470</strain>
    </source>
</reference>
<keyword evidence="6 9" id="KW-1133">Transmembrane helix</keyword>
<name>A0A921ELT7_9ACTN</name>
<organism evidence="10 11">
    <name type="scientific">Tessaracoccus flavescens</name>
    <dbReference type="NCBI Taxonomy" id="399497"/>
    <lineage>
        <taxon>Bacteria</taxon>
        <taxon>Bacillati</taxon>
        <taxon>Actinomycetota</taxon>
        <taxon>Actinomycetes</taxon>
        <taxon>Propionibacteriales</taxon>
        <taxon>Propionibacteriaceae</taxon>
        <taxon>Tessaracoccus</taxon>
    </lineage>
</organism>
<comment type="similarity">
    <text evidence="2">Belongs to the autoinducer-2 exporter (AI-2E) (TC 2.A.86) family.</text>
</comment>
<dbReference type="GO" id="GO:0055085">
    <property type="term" value="P:transmembrane transport"/>
    <property type="evidence" value="ECO:0007669"/>
    <property type="project" value="TreeGrafter"/>
</dbReference>
<evidence type="ECO:0000256" key="5">
    <source>
        <dbReference type="ARBA" id="ARBA00022692"/>
    </source>
</evidence>
<evidence type="ECO:0000256" key="3">
    <source>
        <dbReference type="ARBA" id="ARBA00022448"/>
    </source>
</evidence>
<dbReference type="PANTHER" id="PTHR21716">
    <property type="entry name" value="TRANSMEMBRANE PROTEIN"/>
    <property type="match status" value="1"/>
</dbReference>
<dbReference type="GO" id="GO:0005886">
    <property type="term" value="C:plasma membrane"/>
    <property type="evidence" value="ECO:0007669"/>
    <property type="project" value="UniProtKB-SubCell"/>
</dbReference>
<accession>A0A921ELT7</accession>
<feature type="transmembrane region" description="Helical" evidence="9">
    <location>
        <begin position="218"/>
        <end position="238"/>
    </location>
</feature>
<sequence length="413" mass="43683">MTTSSDDSVEPIGPADDAGAMQPAEPTRRRRRFGLFRAVGSATRGAKKFLAPVPVDEPVPVPPIIVAPSETVQGRSPFAMGFLGAVGVLVALALAQAVTAVQSVIILVVLALFLALGLNPAVEFLTVRRVPRTAAVTIITLTMLGAVAIGLTALVPVFTEQTQRLSQNLPELLRNLASHPRVAELDREYQIVERVTEFLTSGSLIDTLFGGLMGAGRLVANLLFSVIVTLVLTIYFLASLPAIKETIYAFAPASRRPRAKYLADEIFRGVSGYITGMFVIVSVASVCAFIFMNIAGLGSYSLALAFVVALFCFIPLVGSTLAMVVVAIVGFAVSPTTGIATIVYFLIYQQFDAYVVYPNVMKRTVKVPGALVVLSAIIGGMLFGVIGAVIAIPATAALLLLFREIVQPALDAS</sequence>
<dbReference type="PANTHER" id="PTHR21716:SF53">
    <property type="entry name" value="PERMEASE PERM-RELATED"/>
    <property type="match status" value="1"/>
</dbReference>
<evidence type="ECO:0000256" key="1">
    <source>
        <dbReference type="ARBA" id="ARBA00004651"/>
    </source>
</evidence>
<keyword evidence="3" id="KW-0813">Transport</keyword>
<dbReference type="AlphaFoldDB" id="A0A921ELT7"/>
<feature type="transmembrane region" description="Helical" evidence="9">
    <location>
        <begin position="324"/>
        <end position="347"/>
    </location>
</feature>
<comment type="caution">
    <text evidence="10">The sequence shown here is derived from an EMBL/GenBank/DDBJ whole genome shotgun (WGS) entry which is preliminary data.</text>
</comment>
<evidence type="ECO:0000256" key="8">
    <source>
        <dbReference type="SAM" id="MobiDB-lite"/>
    </source>
</evidence>
<dbReference type="InterPro" id="IPR002549">
    <property type="entry name" value="AI-2E-like"/>
</dbReference>
<feature type="transmembrane region" description="Helical" evidence="9">
    <location>
        <begin position="134"/>
        <end position="158"/>
    </location>
</feature>
<reference evidence="10" key="2">
    <citation type="submission" date="2021-09" db="EMBL/GenBank/DDBJ databases">
        <authorList>
            <person name="Gilroy R."/>
        </authorList>
    </citation>
    <scope>NUCLEOTIDE SEQUENCE</scope>
    <source>
        <strain evidence="10">ChiGjej3B3-7470</strain>
    </source>
</reference>
<dbReference type="Pfam" id="PF01594">
    <property type="entry name" value="AI-2E_transport"/>
    <property type="match status" value="1"/>
</dbReference>
<proteinExistence type="inferred from homology"/>
<evidence type="ECO:0000256" key="2">
    <source>
        <dbReference type="ARBA" id="ARBA00009773"/>
    </source>
</evidence>
<feature type="region of interest" description="Disordered" evidence="8">
    <location>
        <begin position="1"/>
        <end position="26"/>
    </location>
</feature>
<comment type="subcellular location">
    <subcellularLocation>
        <location evidence="1">Cell membrane</location>
        <topology evidence="1">Multi-pass membrane protein</topology>
    </subcellularLocation>
</comment>